<accession>A0A8J5CQT4</accession>
<protein>
    <submittedName>
        <fullName evidence="1">Uncharacterized protein</fullName>
    </submittedName>
</protein>
<dbReference type="EMBL" id="JACEEZ010015070">
    <property type="protein sequence ID" value="KAG0719089.1"/>
    <property type="molecule type" value="Genomic_DNA"/>
</dbReference>
<dbReference type="OrthoDB" id="6753017at2759"/>
<keyword evidence="2" id="KW-1185">Reference proteome</keyword>
<comment type="caution">
    <text evidence="1">The sequence shown here is derived from an EMBL/GenBank/DDBJ whole genome shotgun (WGS) entry which is preliminary data.</text>
</comment>
<sequence>MTACTLHTSRLTRDHLNKNTTILDKEQDPRRLLYLEAIYIAIKQATINTQTDDFKLFRRGQVQGIQTFPSFPAGLGSPERRQSLSHSPTDVVMDPVPEECYFSWKFNCQAKKEKLKPVKAVRIRNLIQCSKIYGDEKHFELQESLDDNNEMILKCHKSCVSCYTSKVHIERHKRKRGAEPDSNVPFKVARRSHSGGSAECFDFKRHSFFCGEFCNLNADKKHPSRWREAYLVREMDTKASLLDVCGK</sequence>
<gene>
    <name evidence="1" type="ORF">GWK47_007384</name>
</gene>
<organism evidence="1 2">
    <name type="scientific">Chionoecetes opilio</name>
    <name type="common">Atlantic snow crab</name>
    <name type="synonym">Cancer opilio</name>
    <dbReference type="NCBI Taxonomy" id="41210"/>
    <lineage>
        <taxon>Eukaryota</taxon>
        <taxon>Metazoa</taxon>
        <taxon>Ecdysozoa</taxon>
        <taxon>Arthropoda</taxon>
        <taxon>Crustacea</taxon>
        <taxon>Multicrustacea</taxon>
        <taxon>Malacostraca</taxon>
        <taxon>Eumalacostraca</taxon>
        <taxon>Eucarida</taxon>
        <taxon>Decapoda</taxon>
        <taxon>Pleocyemata</taxon>
        <taxon>Brachyura</taxon>
        <taxon>Eubrachyura</taxon>
        <taxon>Majoidea</taxon>
        <taxon>Majidae</taxon>
        <taxon>Chionoecetes</taxon>
    </lineage>
</organism>
<reference evidence="1" key="1">
    <citation type="submission" date="2020-07" db="EMBL/GenBank/DDBJ databases">
        <title>The High-quality genome of the commercially important snow crab, Chionoecetes opilio.</title>
        <authorList>
            <person name="Jeong J.-H."/>
            <person name="Ryu S."/>
        </authorList>
    </citation>
    <scope>NUCLEOTIDE SEQUENCE</scope>
    <source>
        <strain evidence="1">MADBK_172401_WGS</strain>
        <tissue evidence="1">Digestive gland</tissue>
    </source>
</reference>
<dbReference type="AlphaFoldDB" id="A0A8J5CQT4"/>
<evidence type="ECO:0000313" key="1">
    <source>
        <dbReference type="EMBL" id="KAG0719089.1"/>
    </source>
</evidence>
<proteinExistence type="predicted"/>
<dbReference type="Proteomes" id="UP000770661">
    <property type="component" value="Unassembled WGS sequence"/>
</dbReference>
<name>A0A8J5CQT4_CHIOP</name>
<evidence type="ECO:0000313" key="2">
    <source>
        <dbReference type="Proteomes" id="UP000770661"/>
    </source>
</evidence>